<accession>A0A6G0QH76</accession>
<reference evidence="1 2" key="1">
    <citation type="submission" date="2018-09" db="EMBL/GenBank/DDBJ databases">
        <title>Genomic investigation of the strawberry pathogen Phytophthora fragariae indicates pathogenicity is determined by transcriptional variation in three key races.</title>
        <authorList>
            <person name="Adams T.M."/>
            <person name="Armitage A.D."/>
            <person name="Sobczyk M.K."/>
            <person name="Bates H.J."/>
            <person name="Dunwell J.M."/>
            <person name="Nellist C.F."/>
            <person name="Harrison R.J."/>
        </authorList>
    </citation>
    <scope>NUCLEOTIDE SEQUENCE [LARGE SCALE GENOMIC DNA]</scope>
    <source>
        <strain evidence="1 2">NOV-77</strain>
    </source>
</reference>
<sequence length="72" mass="8236">MRMLEQMIEFSKWIQQFTPQVVRQSVWAELSVELAWPVNTITTTPVVVQNHRGHYGMDFAGSAAQRKSLGCN</sequence>
<protein>
    <submittedName>
        <fullName evidence="1">Uncharacterized protein</fullName>
    </submittedName>
</protein>
<dbReference type="EMBL" id="QXFY01003296">
    <property type="protein sequence ID" value="KAE9286571.1"/>
    <property type="molecule type" value="Genomic_DNA"/>
</dbReference>
<organism evidence="1 2">
    <name type="scientific">Phytophthora fragariae</name>
    <dbReference type="NCBI Taxonomy" id="53985"/>
    <lineage>
        <taxon>Eukaryota</taxon>
        <taxon>Sar</taxon>
        <taxon>Stramenopiles</taxon>
        <taxon>Oomycota</taxon>
        <taxon>Peronosporomycetes</taxon>
        <taxon>Peronosporales</taxon>
        <taxon>Peronosporaceae</taxon>
        <taxon>Phytophthora</taxon>
    </lineage>
</organism>
<comment type="caution">
    <text evidence="1">The sequence shown here is derived from an EMBL/GenBank/DDBJ whole genome shotgun (WGS) entry which is preliminary data.</text>
</comment>
<dbReference type="Proteomes" id="UP000486351">
    <property type="component" value="Unassembled WGS sequence"/>
</dbReference>
<gene>
    <name evidence="1" type="ORF">PF008_g26633</name>
</gene>
<evidence type="ECO:0000313" key="1">
    <source>
        <dbReference type="EMBL" id="KAE9286571.1"/>
    </source>
</evidence>
<proteinExistence type="predicted"/>
<evidence type="ECO:0000313" key="2">
    <source>
        <dbReference type="Proteomes" id="UP000486351"/>
    </source>
</evidence>
<name>A0A6G0QH76_9STRA</name>
<dbReference type="AlphaFoldDB" id="A0A6G0QH76"/>